<dbReference type="PIRSF" id="PIRSF019549">
    <property type="entry name" value="Peptidase_A25"/>
    <property type="match status" value="1"/>
</dbReference>
<dbReference type="NCBIfam" id="TIGR01441">
    <property type="entry name" value="GPR"/>
    <property type="match status" value="1"/>
</dbReference>
<proteinExistence type="inferred from homology"/>
<gene>
    <name evidence="4" type="primary">gpr</name>
    <name evidence="5" type="ORF">BBF96_07155</name>
</gene>
<comment type="subunit">
    <text evidence="4">Homotetramer.</text>
</comment>
<protein>
    <recommendedName>
        <fullName evidence="4">Germination protease</fullName>
        <ecNumber evidence="4">3.4.24.78</ecNumber>
    </recommendedName>
    <alternativeName>
        <fullName evidence="4">GPR endopeptidase</fullName>
    </alternativeName>
    <alternativeName>
        <fullName evidence="4">Germination proteinase</fullName>
    </alternativeName>
    <alternativeName>
        <fullName evidence="4">Spore protease</fullName>
    </alternativeName>
</protein>
<feature type="propeptide" id="PRO_5019598140" evidence="4">
    <location>
        <begin position="1"/>
        <end position="9"/>
    </location>
</feature>
<evidence type="ECO:0000256" key="3">
    <source>
        <dbReference type="ARBA" id="ARBA00023145"/>
    </source>
</evidence>
<name>A0A3S9SY12_9FIRM</name>
<dbReference type="GO" id="GO:0004222">
    <property type="term" value="F:metalloendopeptidase activity"/>
    <property type="evidence" value="ECO:0007669"/>
    <property type="project" value="UniProtKB-UniRule"/>
</dbReference>
<accession>A0A3S9SY12</accession>
<keyword evidence="1 4" id="KW-0645">Protease</keyword>
<comment type="similarity">
    <text evidence="4">Belongs to the peptidase A25 family.</text>
</comment>
<comment type="function">
    <text evidence="4">Initiates the rapid degradation of small, acid-soluble proteins during spore germination.</text>
</comment>
<keyword evidence="2 4" id="KW-0378">Hydrolase</keyword>
<keyword evidence="6" id="KW-1185">Reference proteome</keyword>
<dbReference type="Gene3D" id="3.40.50.1450">
    <property type="entry name" value="HybD-like"/>
    <property type="match status" value="1"/>
</dbReference>
<evidence type="ECO:0000256" key="1">
    <source>
        <dbReference type="ARBA" id="ARBA00022670"/>
    </source>
</evidence>
<reference evidence="5 6" key="1">
    <citation type="submission" date="2016-07" db="EMBL/GenBank/DDBJ databases">
        <title>Genome and transcriptome analysis of iron-reducing fermentative bacteria Anoxybacter fermentans.</title>
        <authorList>
            <person name="Zeng X."/>
            <person name="Shao Z."/>
        </authorList>
    </citation>
    <scope>NUCLEOTIDE SEQUENCE [LARGE SCALE GENOMIC DNA]</scope>
    <source>
        <strain evidence="5 6">DY22613</strain>
    </source>
</reference>
<dbReference type="InterPro" id="IPR023430">
    <property type="entry name" value="Pept_HybD-like_dom_sf"/>
</dbReference>
<dbReference type="InterPro" id="IPR005080">
    <property type="entry name" value="Peptidase_A25"/>
</dbReference>
<dbReference type="SUPFAM" id="SSF53163">
    <property type="entry name" value="HybD-like"/>
    <property type="match status" value="1"/>
</dbReference>
<keyword evidence="3 4" id="KW-0865">Zymogen</keyword>
<dbReference type="Proteomes" id="UP000267250">
    <property type="component" value="Chromosome"/>
</dbReference>
<dbReference type="HAMAP" id="MF_00626">
    <property type="entry name" value="Germination_prot"/>
    <property type="match status" value="1"/>
</dbReference>
<dbReference type="RefSeq" id="WP_127016513.1">
    <property type="nucleotide sequence ID" value="NZ_CP016379.1"/>
</dbReference>
<evidence type="ECO:0000313" key="6">
    <source>
        <dbReference type="Proteomes" id="UP000267250"/>
    </source>
</evidence>
<comment type="catalytic activity">
    <reaction evidence="4">
        <text>Endopeptidase action with P4 Glu or Asp, P1 preferably Glu &gt; Asp, P1' hydrophobic and P2' Ala.</text>
        <dbReference type="EC" id="3.4.24.78"/>
    </reaction>
</comment>
<sequence length="325" mass="35279">MQNLGIYTDLAVEAQEMAIQRTGGEIEGVSVTEERKEYSMVTRIKVLNESAAQKIGKPVGEYVTIESQGLSTNNREIHNSLSGVIAGELERLINFDRLREDSTIFVVGLGNWNATPDALGPRVIHYLMITRHLYKEVPPELRKGLRSVCALSPGVMGLTGVQTAEIIKGVVERVKPEVIIAIDALAARSVSRLGTTIQISNAGIHPGSGLGKKRAGITQKSMGVPVIAMGIPTVVHATTIANDAIDKLFSSSKFAGAERERYNRLDPKYKNQIINEVLQPFFGNLVVTPKGIDELIQDMSRCIAGGINVALHPDITLENLSLYLA</sequence>
<organism evidence="5 6">
    <name type="scientific">Anoxybacter fermentans</name>
    <dbReference type="NCBI Taxonomy" id="1323375"/>
    <lineage>
        <taxon>Bacteria</taxon>
        <taxon>Bacillati</taxon>
        <taxon>Bacillota</taxon>
        <taxon>Clostridia</taxon>
        <taxon>Halanaerobiales</taxon>
        <taxon>Anoxybacter</taxon>
    </lineage>
</organism>
<feature type="chain" id="PRO_5023473597" description="Germination protease" evidence="4">
    <location>
        <begin position="10"/>
        <end position="325"/>
    </location>
</feature>
<evidence type="ECO:0000256" key="2">
    <source>
        <dbReference type="ARBA" id="ARBA00022801"/>
    </source>
</evidence>
<dbReference type="AlphaFoldDB" id="A0A3S9SY12"/>
<dbReference type="GO" id="GO:0006508">
    <property type="term" value="P:proteolysis"/>
    <property type="evidence" value="ECO:0007669"/>
    <property type="project" value="UniProtKB-UniRule"/>
</dbReference>
<dbReference type="EC" id="3.4.24.78" evidence="4"/>
<comment type="PTM">
    <text evidence="4">Autoproteolytically processed. The inactive tetrameric zymogen termed p46 autoprocesses to a smaller form termed p41, which is active only during spore germination.</text>
</comment>
<dbReference type="OrthoDB" id="9777293at2"/>
<dbReference type="GO" id="GO:0009847">
    <property type="term" value="P:spore germination"/>
    <property type="evidence" value="ECO:0007669"/>
    <property type="project" value="UniProtKB-UniRule"/>
</dbReference>
<evidence type="ECO:0000313" key="5">
    <source>
        <dbReference type="EMBL" id="AZR73181.1"/>
    </source>
</evidence>
<dbReference type="KEGG" id="aft:BBF96_07155"/>
<dbReference type="Pfam" id="PF03418">
    <property type="entry name" value="Peptidase_A25"/>
    <property type="match status" value="2"/>
</dbReference>
<evidence type="ECO:0000256" key="4">
    <source>
        <dbReference type="HAMAP-Rule" id="MF_00626"/>
    </source>
</evidence>
<dbReference type="EMBL" id="CP016379">
    <property type="protein sequence ID" value="AZR73181.1"/>
    <property type="molecule type" value="Genomic_DNA"/>
</dbReference>